<evidence type="ECO:0000313" key="6">
    <source>
        <dbReference type="EMBL" id="KAK2196871.1"/>
    </source>
</evidence>
<evidence type="ECO:0000256" key="1">
    <source>
        <dbReference type="ARBA" id="ARBA00009054"/>
    </source>
</evidence>
<comment type="subcellular location">
    <subcellularLocation>
        <location evidence="3">Mitochondrion matrix</location>
    </subcellularLocation>
</comment>
<evidence type="ECO:0000256" key="4">
    <source>
        <dbReference type="RuleBase" id="RU004478"/>
    </source>
</evidence>
<dbReference type="GO" id="GO:0042803">
    <property type="term" value="F:protein homodimerization activity"/>
    <property type="evidence" value="ECO:0007669"/>
    <property type="project" value="InterPro"/>
</dbReference>
<dbReference type="EMBL" id="JALLKP010000002">
    <property type="protein sequence ID" value="KAK2196871.1"/>
    <property type="molecule type" value="Genomic_DNA"/>
</dbReference>
<sequence length="293" mass="33102">MVKMGFNLAFGLYRTGLNGPAISINRYISGNRNLMVNKPLVFNSLGSRTFSCTNSSRISTESFSKEPRNKCWGGILKKFSKLQSCNFTSGTTENAGVTMESQDQEMSQEEKETAQQQEEEKPQEPQEPQDPQDTITQLEQRLEKAGEMIKELQLKYRLSLDNCEQVSRIYEKKLANANLYAITTFAKSMLDVADAFELAFKSLDGDSGGINKEFVQGIRMTESVLHKTFEKFGVTRFNSLNEPFDPNVHEAMFEMPTQEAQDDKRILQVAQNGYMIKDRILRAAKVGVGKVTQ</sequence>
<evidence type="ECO:0000256" key="2">
    <source>
        <dbReference type="ARBA" id="ARBA00023186"/>
    </source>
</evidence>
<dbReference type="PANTHER" id="PTHR21237">
    <property type="entry name" value="GRPE PROTEIN"/>
    <property type="match status" value="1"/>
</dbReference>
<dbReference type="GeneID" id="94336418"/>
<dbReference type="GO" id="GO:0051087">
    <property type="term" value="F:protein-folding chaperone binding"/>
    <property type="evidence" value="ECO:0007669"/>
    <property type="project" value="InterPro"/>
</dbReference>
<feature type="region of interest" description="Disordered" evidence="5">
    <location>
        <begin position="91"/>
        <end position="134"/>
    </location>
</feature>
<dbReference type="GO" id="GO:0051082">
    <property type="term" value="F:unfolded protein binding"/>
    <property type="evidence" value="ECO:0007669"/>
    <property type="project" value="TreeGrafter"/>
</dbReference>
<protein>
    <recommendedName>
        <fullName evidence="3">GrpE protein homolog</fullName>
    </recommendedName>
</protein>
<comment type="function">
    <text evidence="3">Essential component of the PAM complex, a complex required for the translocation of transit peptide-containing proteins from the inner membrane into the mitochondrial matrix in an ATP-dependent manner.</text>
</comment>
<gene>
    <name evidence="6" type="ORF">BdWA1_002120</name>
</gene>
<keyword evidence="7" id="KW-1185">Reference proteome</keyword>
<proteinExistence type="inferred from homology"/>
<keyword evidence="3" id="KW-0496">Mitochondrion</keyword>
<dbReference type="InterPro" id="IPR000740">
    <property type="entry name" value="GrpE"/>
</dbReference>
<comment type="similarity">
    <text evidence="1 4">Belongs to the GrpE family.</text>
</comment>
<dbReference type="KEGG" id="bdw:94336418"/>
<dbReference type="Gene3D" id="2.30.22.10">
    <property type="entry name" value="Head domain of nucleotide exchange factor GrpE"/>
    <property type="match status" value="1"/>
</dbReference>
<organism evidence="6 7">
    <name type="scientific">Babesia duncani</name>
    <dbReference type="NCBI Taxonomy" id="323732"/>
    <lineage>
        <taxon>Eukaryota</taxon>
        <taxon>Sar</taxon>
        <taxon>Alveolata</taxon>
        <taxon>Apicomplexa</taxon>
        <taxon>Aconoidasida</taxon>
        <taxon>Piroplasmida</taxon>
        <taxon>Babesiidae</taxon>
        <taxon>Babesia</taxon>
    </lineage>
</organism>
<dbReference type="PRINTS" id="PR00773">
    <property type="entry name" value="GRPEPROTEIN"/>
</dbReference>
<dbReference type="PANTHER" id="PTHR21237:SF23">
    <property type="entry name" value="GRPE PROTEIN HOMOLOG, MITOCHONDRIAL"/>
    <property type="match status" value="1"/>
</dbReference>
<dbReference type="GO" id="GO:0000774">
    <property type="term" value="F:adenyl-nucleotide exchange factor activity"/>
    <property type="evidence" value="ECO:0007669"/>
    <property type="project" value="InterPro"/>
</dbReference>
<evidence type="ECO:0000256" key="3">
    <source>
        <dbReference type="RuleBase" id="RU000640"/>
    </source>
</evidence>
<dbReference type="CDD" id="cd00446">
    <property type="entry name" value="GrpE"/>
    <property type="match status" value="1"/>
</dbReference>
<accession>A0AAD9UPD6</accession>
<dbReference type="Gene3D" id="3.90.20.20">
    <property type="match status" value="1"/>
</dbReference>
<dbReference type="HAMAP" id="MF_01151">
    <property type="entry name" value="GrpE"/>
    <property type="match status" value="1"/>
</dbReference>
<dbReference type="Pfam" id="PF01025">
    <property type="entry name" value="GrpE"/>
    <property type="match status" value="1"/>
</dbReference>
<reference evidence="6" key="1">
    <citation type="journal article" date="2023" name="Nat. Microbiol.">
        <title>Babesia duncani multi-omics identifies virulence factors and drug targets.</title>
        <authorList>
            <person name="Singh P."/>
            <person name="Lonardi S."/>
            <person name="Liang Q."/>
            <person name="Vydyam P."/>
            <person name="Khabirova E."/>
            <person name="Fang T."/>
            <person name="Gihaz S."/>
            <person name="Thekkiniath J."/>
            <person name="Munshi M."/>
            <person name="Abel S."/>
            <person name="Ciampossin L."/>
            <person name="Batugedara G."/>
            <person name="Gupta M."/>
            <person name="Lu X.M."/>
            <person name="Lenz T."/>
            <person name="Chakravarty S."/>
            <person name="Cornillot E."/>
            <person name="Hu Y."/>
            <person name="Ma W."/>
            <person name="Gonzalez L.M."/>
            <person name="Sanchez S."/>
            <person name="Estrada K."/>
            <person name="Sanchez-Flores A."/>
            <person name="Montero E."/>
            <person name="Harb O.S."/>
            <person name="Le Roch K.G."/>
            <person name="Mamoun C.B."/>
        </authorList>
    </citation>
    <scope>NUCLEOTIDE SEQUENCE</scope>
    <source>
        <strain evidence="6">WA1</strain>
    </source>
</reference>
<dbReference type="SUPFAM" id="SSF51064">
    <property type="entry name" value="Head domain of nucleotide exchange factor GrpE"/>
    <property type="match status" value="1"/>
</dbReference>
<dbReference type="GO" id="GO:0005759">
    <property type="term" value="C:mitochondrial matrix"/>
    <property type="evidence" value="ECO:0007669"/>
    <property type="project" value="UniProtKB-SubCell"/>
</dbReference>
<keyword evidence="2 3" id="KW-0143">Chaperone</keyword>
<dbReference type="AlphaFoldDB" id="A0AAD9UPD6"/>
<dbReference type="PROSITE" id="PS01071">
    <property type="entry name" value="GRPE"/>
    <property type="match status" value="1"/>
</dbReference>
<comment type="caution">
    <text evidence="6">The sequence shown here is derived from an EMBL/GenBank/DDBJ whole genome shotgun (WGS) entry which is preliminary data.</text>
</comment>
<dbReference type="InterPro" id="IPR009012">
    <property type="entry name" value="GrpE_head"/>
</dbReference>
<dbReference type="Proteomes" id="UP001214638">
    <property type="component" value="Unassembled WGS sequence"/>
</dbReference>
<evidence type="ECO:0000256" key="5">
    <source>
        <dbReference type="SAM" id="MobiDB-lite"/>
    </source>
</evidence>
<name>A0AAD9UPD6_9APIC</name>
<dbReference type="RefSeq" id="XP_067803713.1">
    <property type="nucleotide sequence ID" value="XM_067947149.1"/>
</dbReference>
<dbReference type="SUPFAM" id="SSF58014">
    <property type="entry name" value="Coiled-coil domain of nucleotide exchange factor GrpE"/>
    <property type="match status" value="1"/>
</dbReference>
<dbReference type="InterPro" id="IPR013805">
    <property type="entry name" value="GrpE_CC"/>
</dbReference>
<evidence type="ECO:0000313" key="7">
    <source>
        <dbReference type="Proteomes" id="UP001214638"/>
    </source>
</evidence>
<feature type="compositionally biased region" description="Basic and acidic residues" evidence="5">
    <location>
        <begin position="108"/>
        <end position="124"/>
    </location>
</feature>
<dbReference type="GO" id="GO:0006457">
    <property type="term" value="P:protein folding"/>
    <property type="evidence" value="ECO:0007669"/>
    <property type="project" value="InterPro"/>
</dbReference>